<dbReference type="PROSITE" id="PS50893">
    <property type="entry name" value="ABC_TRANSPORTER_2"/>
    <property type="match status" value="1"/>
</dbReference>
<dbReference type="OrthoDB" id="9776369at2"/>
<evidence type="ECO:0000313" key="8">
    <source>
        <dbReference type="Proteomes" id="UP000199630"/>
    </source>
</evidence>
<evidence type="ECO:0000259" key="6">
    <source>
        <dbReference type="PROSITE" id="PS50893"/>
    </source>
</evidence>
<sequence length="232" mass="24207">MLELSGVTIEKDGIAVLKDVSLSVEPGKVTALLGANGAGKSELVLGIAGLLPVTGGEIRADGKPITGQAPNLIRAAGVAAVPEGHQVLSKLSVDDNLRAAASLLSLSETKEALDRIYALFPELAERKRQIAGTMSGGQQQMLAIGHALMARPRYVLIDEMSLGLAPLIVKRLVGVVSELAASGVGVLLVEQFVEVALQLASDIVVLRKGQVRLASTAEAIAENRELITDAYF</sequence>
<dbReference type="Pfam" id="PF00005">
    <property type="entry name" value="ABC_tran"/>
    <property type="match status" value="1"/>
</dbReference>
<proteinExistence type="inferred from homology"/>
<dbReference type="AlphaFoldDB" id="A0A1I3UCP1"/>
<gene>
    <name evidence="7" type="ORF">SAMN04487991_2954</name>
</gene>
<protein>
    <submittedName>
        <fullName evidence="7">Branched-chain amino acid transport system ATP-binding protein</fullName>
    </submittedName>
</protein>
<dbReference type="GO" id="GO:0015658">
    <property type="term" value="F:branched-chain amino acid transmembrane transporter activity"/>
    <property type="evidence" value="ECO:0007669"/>
    <property type="project" value="TreeGrafter"/>
</dbReference>
<evidence type="ECO:0000256" key="5">
    <source>
        <dbReference type="ARBA" id="ARBA00022970"/>
    </source>
</evidence>
<keyword evidence="3" id="KW-0547">Nucleotide-binding</keyword>
<evidence type="ECO:0000256" key="4">
    <source>
        <dbReference type="ARBA" id="ARBA00022840"/>
    </source>
</evidence>
<dbReference type="Proteomes" id="UP000199630">
    <property type="component" value="Unassembled WGS sequence"/>
</dbReference>
<dbReference type="SUPFAM" id="SSF52540">
    <property type="entry name" value="P-loop containing nucleoside triphosphate hydrolases"/>
    <property type="match status" value="1"/>
</dbReference>
<dbReference type="CDD" id="cd03224">
    <property type="entry name" value="ABC_TM1139_LivF_branched"/>
    <property type="match status" value="1"/>
</dbReference>
<dbReference type="Gene3D" id="3.40.50.300">
    <property type="entry name" value="P-loop containing nucleotide triphosphate hydrolases"/>
    <property type="match status" value="1"/>
</dbReference>
<keyword evidence="5" id="KW-0029">Amino-acid transport</keyword>
<evidence type="ECO:0000256" key="1">
    <source>
        <dbReference type="ARBA" id="ARBA00005417"/>
    </source>
</evidence>
<dbReference type="RefSeq" id="WP_090061477.1">
    <property type="nucleotide sequence ID" value="NZ_FORH01000006.1"/>
</dbReference>
<accession>A0A1I3UCP1</accession>
<dbReference type="PANTHER" id="PTHR43820:SF4">
    <property type="entry name" value="HIGH-AFFINITY BRANCHED-CHAIN AMINO ACID TRANSPORT ATP-BINDING PROTEIN LIVF"/>
    <property type="match status" value="1"/>
</dbReference>
<dbReference type="InterPro" id="IPR027417">
    <property type="entry name" value="P-loop_NTPase"/>
</dbReference>
<reference evidence="8" key="1">
    <citation type="submission" date="2016-10" db="EMBL/GenBank/DDBJ databases">
        <authorList>
            <person name="Varghese N."/>
            <person name="Submissions S."/>
        </authorList>
    </citation>
    <scope>NUCLEOTIDE SEQUENCE [LARGE SCALE GENOMIC DNA]</scope>
    <source>
        <strain evidence="8">DSM 26471</strain>
    </source>
</reference>
<dbReference type="STRING" id="588602.SAMN04487991_2954"/>
<evidence type="ECO:0000256" key="2">
    <source>
        <dbReference type="ARBA" id="ARBA00022448"/>
    </source>
</evidence>
<keyword evidence="8" id="KW-1185">Reference proteome</keyword>
<comment type="similarity">
    <text evidence="1">Belongs to the ABC transporter superfamily.</text>
</comment>
<dbReference type="PANTHER" id="PTHR43820">
    <property type="entry name" value="HIGH-AFFINITY BRANCHED-CHAIN AMINO ACID TRANSPORT ATP-BINDING PROTEIN LIVF"/>
    <property type="match status" value="1"/>
</dbReference>
<organism evidence="7 8">
    <name type="scientific">Celeribacter neptunius</name>
    <dbReference type="NCBI Taxonomy" id="588602"/>
    <lineage>
        <taxon>Bacteria</taxon>
        <taxon>Pseudomonadati</taxon>
        <taxon>Pseudomonadota</taxon>
        <taxon>Alphaproteobacteria</taxon>
        <taxon>Rhodobacterales</taxon>
        <taxon>Roseobacteraceae</taxon>
        <taxon>Celeribacter</taxon>
    </lineage>
</organism>
<name>A0A1I3UCP1_9RHOB</name>
<dbReference type="SMART" id="SM00382">
    <property type="entry name" value="AAA"/>
    <property type="match status" value="1"/>
</dbReference>
<keyword evidence="2" id="KW-0813">Transport</keyword>
<dbReference type="InterPro" id="IPR003439">
    <property type="entry name" value="ABC_transporter-like_ATP-bd"/>
</dbReference>
<keyword evidence="4 7" id="KW-0067">ATP-binding</keyword>
<dbReference type="GO" id="GO:0016887">
    <property type="term" value="F:ATP hydrolysis activity"/>
    <property type="evidence" value="ECO:0007669"/>
    <property type="project" value="InterPro"/>
</dbReference>
<dbReference type="GO" id="GO:0005524">
    <property type="term" value="F:ATP binding"/>
    <property type="evidence" value="ECO:0007669"/>
    <property type="project" value="UniProtKB-KW"/>
</dbReference>
<dbReference type="InterPro" id="IPR003593">
    <property type="entry name" value="AAA+_ATPase"/>
</dbReference>
<dbReference type="GO" id="GO:0015807">
    <property type="term" value="P:L-amino acid transport"/>
    <property type="evidence" value="ECO:0007669"/>
    <property type="project" value="TreeGrafter"/>
</dbReference>
<evidence type="ECO:0000313" key="7">
    <source>
        <dbReference type="EMBL" id="SFJ79636.1"/>
    </source>
</evidence>
<feature type="domain" description="ABC transporter" evidence="6">
    <location>
        <begin position="2"/>
        <end position="230"/>
    </location>
</feature>
<dbReference type="InterPro" id="IPR052156">
    <property type="entry name" value="BCAA_Transport_ATP-bd_LivF"/>
</dbReference>
<evidence type="ECO:0000256" key="3">
    <source>
        <dbReference type="ARBA" id="ARBA00022741"/>
    </source>
</evidence>
<dbReference type="EMBL" id="FORH01000006">
    <property type="protein sequence ID" value="SFJ79636.1"/>
    <property type="molecule type" value="Genomic_DNA"/>
</dbReference>